<proteinExistence type="predicted"/>
<accession>A0A0F8X258</accession>
<dbReference type="EMBL" id="LAZR01061633">
    <property type="protein sequence ID" value="KKK63187.1"/>
    <property type="molecule type" value="Genomic_DNA"/>
</dbReference>
<organism evidence="1">
    <name type="scientific">marine sediment metagenome</name>
    <dbReference type="NCBI Taxonomy" id="412755"/>
    <lineage>
        <taxon>unclassified sequences</taxon>
        <taxon>metagenomes</taxon>
        <taxon>ecological metagenomes</taxon>
    </lineage>
</organism>
<dbReference type="AlphaFoldDB" id="A0A0F8X258"/>
<sequence>MNRVEVYIIAKDAGILLNKYSIVDFGKSDKDQLMSGFLAALNNFVKELDFPAGVSLIRSGHLEARFSPGDYVFSVLIIDYQMPLGSSTEPILSGLAEEINQKFEEKYKDILKKQAKSNKFETNAFNDFWKDIDQIIDQYGKESYELYQKLALIEAMYAKVPQKWCIPMIEQVGAGERVDIVKNIPEMYHRLLKGAIQKVNHNSKPVWEIFAVSMLDPNSF</sequence>
<evidence type="ECO:0000313" key="1">
    <source>
        <dbReference type="EMBL" id="KKK63187.1"/>
    </source>
</evidence>
<name>A0A0F8X258_9ZZZZ</name>
<comment type="caution">
    <text evidence="1">The sequence shown here is derived from an EMBL/GenBank/DDBJ whole genome shotgun (WGS) entry which is preliminary data.</text>
</comment>
<gene>
    <name evidence="1" type="ORF">LCGC14_2996790</name>
</gene>
<reference evidence="1" key="1">
    <citation type="journal article" date="2015" name="Nature">
        <title>Complex archaea that bridge the gap between prokaryotes and eukaryotes.</title>
        <authorList>
            <person name="Spang A."/>
            <person name="Saw J.H."/>
            <person name="Jorgensen S.L."/>
            <person name="Zaremba-Niedzwiedzka K."/>
            <person name="Martijn J."/>
            <person name="Lind A.E."/>
            <person name="van Eijk R."/>
            <person name="Schleper C."/>
            <person name="Guy L."/>
            <person name="Ettema T.J."/>
        </authorList>
    </citation>
    <scope>NUCLEOTIDE SEQUENCE</scope>
</reference>
<protein>
    <submittedName>
        <fullName evidence="1">Uncharacterized protein</fullName>
    </submittedName>
</protein>